<dbReference type="InterPro" id="IPR059112">
    <property type="entry name" value="CysZ/EI24"/>
</dbReference>
<comment type="subcellular location">
    <subcellularLocation>
        <location evidence="1">Membrane</location>
        <topology evidence="1">Multi-pass membrane protein</topology>
    </subcellularLocation>
</comment>
<feature type="transmembrane region" description="Helical" evidence="5">
    <location>
        <begin position="119"/>
        <end position="137"/>
    </location>
</feature>
<evidence type="ECO:0000256" key="1">
    <source>
        <dbReference type="ARBA" id="ARBA00004141"/>
    </source>
</evidence>
<dbReference type="PANTHER" id="PTHR21389">
    <property type="entry name" value="P53 INDUCED PROTEIN"/>
    <property type="match status" value="1"/>
</dbReference>
<evidence type="ECO:0000313" key="6">
    <source>
        <dbReference type="EMBL" id="RCI04210.1"/>
    </source>
</evidence>
<sequence length="165" mass="19647">MSSKRSREEEENMELILFIRSKQIQRTLLKSIALNGIIYLGILGILELFYPDHQLFGHSYTVLTGYPLYLVCLVFNSTLYSRIAQIEQYERMEGSNMNLILLYGNMALFTALLRWIPVFGSTLAFFVYCIVMTYYCFEYKWMKEDWPIEKRLAYAEEHWAYYLGF</sequence>
<name>A0A367KQ11_RHIST</name>
<dbReference type="Proteomes" id="UP000253551">
    <property type="component" value="Unassembled WGS sequence"/>
</dbReference>
<keyword evidence="7" id="KW-1185">Reference proteome</keyword>
<keyword evidence="2 5" id="KW-0812">Transmembrane</keyword>
<dbReference type="GO" id="GO:0016236">
    <property type="term" value="P:macroautophagy"/>
    <property type="evidence" value="ECO:0007669"/>
    <property type="project" value="TreeGrafter"/>
</dbReference>
<accession>A0A367KQ11</accession>
<evidence type="ECO:0000256" key="4">
    <source>
        <dbReference type="ARBA" id="ARBA00023136"/>
    </source>
</evidence>
<feature type="non-terminal residue" evidence="6">
    <location>
        <position position="165"/>
    </location>
</feature>
<evidence type="ECO:0000256" key="5">
    <source>
        <dbReference type="SAM" id="Phobius"/>
    </source>
</evidence>
<comment type="caution">
    <text evidence="6">The sequence shown here is derived from an EMBL/GenBank/DDBJ whole genome shotgun (WGS) entry which is preliminary data.</text>
</comment>
<keyword evidence="4 5" id="KW-0472">Membrane</keyword>
<dbReference type="PANTHER" id="PTHR21389:SF0">
    <property type="entry name" value="ETOPOSIDE-INDUCED PROTEIN 2.4 HOMOLOG"/>
    <property type="match status" value="1"/>
</dbReference>
<evidence type="ECO:0000256" key="3">
    <source>
        <dbReference type="ARBA" id="ARBA00022989"/>
    </source>
</evidence>
<dbReference type="AlphaFoldDB" id="A0A367KQ11"/>
<dbReference type="GO" id="GO:0005783">
    <property type="term" value="C:endoplasmic reticulum"/>
    <property type="evidence" value="ECO:0007669"/>
    <property type="project" value="TreeGrafter"/>
</dbReference>
<feature type="transmembrane region" description="Helical" evidence="5">
    <location>
        <begin position="96"/>
        <end position="113"/>
    </location>
</feature>
<reference evidence="6 7" key="1">
    <citation type="journal article" date="2018" name="G3 (Bethesda)">
        <title>Phylogenetic and Phylogenomic Definition of Rhizopus Species.</title>
        <authorList>
            <person name="Gryganskyi A.P."/>
            <person name="Golan J."/>
            <person name="Dolatabadi S."/>
            <person name="Mondo S."/>
            <person name="Robb S."/>
            <person name="Idnurm A."/>
            <person name="Muszewska A."/>
            <person name="Steczkiewicz K."/>
            <person name="Masonjones S."/>
            <person name="Liao H.L."/>
            <person name="Gajdeczka M.T."/>
            <person name="Anike F."/>
            <person name="Vuek A."/>
            <person name="Anishchenko I.M."/>
            <person name="Voigt K."/>
            <person name="de Hoog G.S."/>
            <person name="Smith M.E."/>
            <person name="Heitman J."/>
            <person name="Vilgalys R."/>
            <person name="Stajich J.E."/>
        </authorList>
    </citation>
    <scope>NUCLEOTIDE SEQUENCE [LARGE SCALE GENOMIC DNA]</scope>
    <source>
        <strain evidence="6 7">LSU 92-RS-03</strain>
    </source>
</reference>
<dbReference type="GO" id="GO:0016020">
    <property type="term" value="C:membrane"/>
    <property type="evidence" value="ECO:0007669"/>
    <property type="project" value="UniProtKB-SubCell"/>
</dbReference>
<proteinExistence type="predicted"/>
<gene>
    <name evidence="6" type="primary">EI24</name>
    <name evidence="6" type="ORF">CU098_000976</name>
</gene>
<dbReference type="Pfam" id="PF07264">
    <property type="entry name" value="EI24"/>
    <property type="match status" value="1"/>
</dbReference>
<dbReference type="OrthoDB" id="266518at2759"/>
<organism evidence="6 7">
    <name type="scientific">Rhizopus stolonifer</name>
    <name type="common">Rhizopus nigricans</name>
    <dbReference type="NCBI Taxonomy" id="4846"/>
    <lineage>
        <taxon>Eukaryota</taxon>
        <taxon>Fungi</taxon>
        <taxon>Fungi incertae sedis</taxon>
        <taxon>Mucoromycota</taxon>
        <taxon>Mucoromycotina</taxon>
        <taxon>Mucoromycetes</taxon>
        <taxon>Mucorales</taxon>
        <taxon>Mucorineae</taxon>
        <taxon>Rhizopodaceae</taxon>
        <taxon>Rhizopus</taxon>
    </lineage>
</organism>
<evidence type="ECO:0000313" key="7">
    <source>
        <dbReference type="Proteomes" id="UP000253551"/>
    </source>
</evidence>
<feature type="transmembrane region" description="Helical" evidence="5">
    <location>
        <begin position="66"/>
        <end position="84"/>
    </location>
</feature>
<dbReference type="STRING" id="4846.A0A367KQ11"/>
<evidence type="ECO:0000256" key="2">
    <source>
        <dbReference type="ARBA" id="ARBA00022692"/>
    </source>
</evidence>
<dbReference type="EMBL" id="PJQM01000752">
    <property type="protein sequence ID" value="RCI04210.1"/>
    <property type="molecule type" value="Genomic_DNA"/>
</dbReference>
<feature type="transmembrane region" description="Helical" evidence="5">
    <location>
        <begin position="27"/>
        <end position="46"/>
    </location>
</feature>
<protein>
    <submittedName>
        <fullName evidence="6">Etoposide induced 2.4 mRNA</fullName>
    </submittedName>
</protein>
<keyword evidence="3 5" id="KW-1133">Transmembrane helix</keyword>